<keyword evidence="2" id="KW-0812">Transmembrane</keyword>
<sequence length="433" mass="44646">MGRKPGSAQRPCWHPHSSPPRIRYAFLSVVLHAIIASWPVQRARAQADHGVLQLSSAFEAFECQNMSIAWQGGVPAYSLVVVSDHVEEFSGISGTSFQWLADAPVGTTVFVSLVDSTGAHTDSPVFNVTNGPGSSDACLPRASSTTIVSSSSSTISAMPSTSVRETPSVLSFGASTSHLPSGAVAAIVVEAAVLTLSVAGLLIIFFLDRKDRTREQSRAGPPVVDLLESPRPPSQNIFPYPGESRPESTTAASSSPPHPAAKELPLRTGTVRRGPSPTIQSAANAGARQSFTPSEATFVGVGVGAGISGSPAASIRGSPSSSVRFAQGTDEKPPRKKRRTPLQQALLDVPPGTGAGAGAGMGTNPPSAFPAERMQSVPGDRGRASDASWPRDLDATGAGRGVVGGVSDASDLDGGGEQEKDGEPPLLTARFEA</sequence>
<feature type="compositionally biased region" description="Basic and acidic residues" evidence="1">
    <location>
        <begin position="380"/>
        <end position="394"/>
    </location>
</feature>
<evidence type="ECO:0000256" key="1">
    <source>
        <dbReference type="SAM" id="MobiDB-lite"/>
    </source>
</evidence>
<organism evidence="3 4">
    <name type="scientific">Ganoderma sinense ZZ0214-1</name>
    <dbReference type="NCBI Taxonomy" id="1077348"/>
    <lineage>
        <taxon>Eukaryota</taxon>
        <taxon>Fungi</taxon>
        <taxon>Dikarya</taxon>
        <taxon>Basidiomycota</taxon>
        <taxon>Agaricomycotina</taxon>
        <taxon>Agaricomycetes</taxon>
        <taxon>Polyporales</taxon>
        <taxon>Polyporaceae</taxon>
        <taxon>Ganoderma</taxon>
    </lineage>
</organism>
<name>A0A2G8S4I3_9APHY</name>
<dbReference type="Proteomes" id="UP000230002">
    <property type="component" value="Unassembled WGS sequence"/>
</dbReference>
<reference evidence="3 4" key="1">
    <citation type="journal article" date="2015" name="Sci. Rep.">
        <title>Chromosome-level genome map provides insights into diverse defense mechanisms in the medicinal fungus Ganoderma sinense.</title>
        <authorList>
            <person name="Zhu Y."/>
            <person name="Xu J."/>
            <person name="Sun C."/>
            <person name="Zhou S."/>
            <person name="Xu H."/>
            <person name="Nelson D.R."/>
            <person name="Qian J."/>
            <person name="Song J."/>
            <person name="Luo H."/>
            <person name="Xiang L."/>
            <person name="Li Y."/>
            <person name="Xu Z."/>
            <person name="Ji A."/>
            <person name="Wang L."/>
            <person name="Lu S."/>
            <person name="Hayward A."/>
            <person name="Sun W."/>
            <person name="Li X."/>
            <person name="Schwartz D.C."/>
            <person name="Wang Y."/>
            <person name="Chen S."/>
        </authorList>
    </citation>
    <scope>NUCLEOTIDE SEQUENCE [LARGE SCALE GENOMIC DNA]</scope>
    <source>
        <strain evidence="3 4">ZZ0214-1</strain>
    </source>
</reference>
<feature type="compositionally biased region" description="Low complexity" evidence="1">
    <location>
        <begin position="310"/>
        <end position="324"/>
    </location>
</feature>
<accession>A0A2G8S4I3</accession>
<keyword evidence="2" id="KW-1133">Transmembrane helix</keyword>
<feature type="transmembrane region" description="Helical" evidence="2">
    <location>
        <begin position="183"/>
        <end position="207"/>
    </location>
</feature>
<feature type="region of interest" description="Disordered" evidence="1">
    <location>
        <begin position="214"/>
        <end position="289"/>
    </location>
</feature>
<feature type="region of interest" description="Disordered" evidence="1">
    <location>
        <begin position="310"/>
        <end position="433"/>
    </location>
</feature>
<proteinExistence type="predicted"/>
<dbReference type="AlphaFoldDB" id="A0A2G8S4I3"/>
<keyword evidence="4" id="KW-1185">Reference proteome</keyword>
<comment type="caution">
    <text evidence="3">The sequence shown here is derived from an EMBL/GenBank/DDBJ whole genome shotgun (WGS) entry which is preliminary data.</text>
</comment>
<evidence type="ECO:0000313" key="3">
    <source>
        <dbReference type="EMBL" id="PIL28637.1"/>
    </source>
</evidence>
<gene>
    <name evidence="3" type="ORF">GSI_08679</name>
</gene>
<dbReference type="OrthoDB" id="3362246at2759"/>
<feature type="compositionally biased region" description="Polar residues" evidence="1">
    <location>
        <begin position="277"/>
        <end position="289"/>
    </location>
</feature>
<evidence type="ECO:0000256" key="2">
    <source>
        <dbReference type="SAM" id="Phobius"/>
    </source>
</evidence>
<protein>
    <submittedName>
        <fullName evidence="3">Uncharacterized protein</fullName>
    </submittedName>
</protein>
<keyword evidence="2" id="KW-0472">Membrane</keyword>
<dbReference type="EMBL" id="AYKW01000023">
    <property type="protein sequence ID" value="PIL28637.1"/>
    <property type="molecule type" value="Genomic_DNA"/>
</dbReference>
<evidence type="ECO:0000313" key="4">
    <source>
        <dbReference type="Proteomes" id="UP000230002"/>
    </source>
</evidence>